<sequence>MHRKGACLNNISLANFYEGVFGFERIESPKFEFKVIWLKISPHFALHLIERSPDSKLPEGPYSASSSVLDPTHLPRGHHAMDWRLQVVMNRLSTRNGNLGFG</sequence>
<accession>A0A6N2N8H1</accession>
<proteinExistence type="predicted"/>
<dbReference type="PANTHER" id="PTHR47802">
    <property type="entry name" value="GLYOXALASE FAMILY PROTEIN, EXPRESSED"/>
    <property type="match status" value="1"/>
</dbReference>
<reference evidence="1" key="1">
    <citation type="submission" date="2019-03" db="EMBL/GenBank/DDBJ databases">
        <authorList>
            <person name="Mank J."/>
            <person name="Almeida P."/>
        </authorList>
    </citation>
    <scope>NUCLEOTIDE SEQUENCE</scope>
    <source>
        <strain evidence="1">78183</strain>
    </source>
</reference>
<gene>
    <name evidence="1" type="ORF">SVIM_LOCUS423617</name>
</gene>
<protein>
    <submittedName>
        <fullName evidence="1">Uncharacterized protein</fullName>
    </submittedName>
</protein>
<dbReference type="PANTHER" id="PTHR47802:SF1">
    <property type="entry name" value="GLYOXALASE FAMILY PROTEIN, EXPRESSED"/>
    <property type="match status" value="1"/>
</dbReference>
<name>A0A6N2N8H1_SALVM</name>
<dbReference type="EMBL" id="CAADRP010001974">
    <property type="protein sequence ID" value="VFU58175.1"/>
    <property type="molecule type" value="Genomic_DNA"/>
</dbReference>
<dbReference type="AlphaFoldDB" id="A0A6N2N8H1"/>
<organism evidence="1">
    <name type="scientific">Salix viminalis</name>
    <name type="common">Common osier</name>
    <name type="synonym">Basket willow</name>
    <dbReference type="NCBI Taxonomy" id="40686"/>
    <lineage>
        <taxon>Eukaryota</taxon>
        <taxon>Viridiplantae</taxon>
        <taxon>Streptophyta</taxon>
        <taxon>Embryophyta</taxon>
        <taxon>Tracheophyta</taxon>
        <taxon>Spermatophyta</taxon>
        <taxon>Magnoliopsida</taxon>
        <taxon>eudicotyledons</taxon>
        <taxon>Gunneridae</taxon>
        <taxon>Pentapetalae</taxon>
        <taxon>rosids</taxon>
        <taxon>fabids</taxon>
        <taxon>Malpighiales</taxon>
        <taxon>Salicaceae</taxon>
        <taxon>Saliceae</taxon>
        <taxon>Salix</taxon>
    </lineage>
</organism>
<evidence type="ECO:0000313" key="1">
    <source>
        <dbReference type="EMBL" id="VFU58175.1"/>
    </source>
</evidence>